<dbReference type="GO" id="GO:0005783">
    <property type="term" value="C:endoplasmic reticulum"/>
    <property type="evidence" value="ECO:0007669"/>
    <property type="project" value="TreeGrafter"/>
</dbReference>
<dbReference type="GO" id="GO:0005794">
    <property type="term" value="C:Golgi apparatus"/>
    <property type="evidence" value="ECO:0007669"/>
    <property type="project" value="TreeGrafter"/>
</dbReference>
<evidence type="ECO:0000256" key="5">
    <source>
        <dbReference type="ARBA" id="ARBA00023136"/>
    </source>
</evidence>
<dbReference type="AlphaFoldDB" id="A0AAV5TIC7"/>
<gene>
    <name evidence="7" type="ORF">PENTCL1PPCAC_16240</name>
</gene>
<dbReference type="GO" id="GO:0005886">
    <property type="term" value="C:plasma membrane"/>
    <property type="evidence" value="ECO:0007669"/>
    <property type="project" value="TreeGrafter"/>
</dbReference>
<comment type="caution">
    <text evidence="7">The sequence shown here is derived from an EMBL/GenBank/DDBJ whole genome shotgun (WGS) entry which is preliminary data.</text>
</comment>
<dbReference type="EMBL" id="BTSX01000004">
    <property type="protein sequence ID" value="GMS94065.1"/>
    <property type="molecule type" value="Genomic_DNA"/>
</dbReference>
<evidence type="ECO:0000256" key="2">
    <source>
        <dbReference type="ARBA" id="ARBA00009457"/>
    </source>
</evidence>
<name>A0AAV5TIC7_9BILA</name>
<dbReference type="InterPro" id="IPR005045">
    <property type="entry name" value="CDC50/LEM3_fam"/>
</dbReference>
<dbReference type="PIRSF" id="PIRSF015840">
    <property type="entry name" value="DUF284_TM_euk"/>
    <property type="match status" value="1"/>
</dbReference>
<dbReference type="Pfam" id="PF03381">
    <property type="entry name" value="CDC50"/>
    <property type="match status" value="1"/>
</dbReference>
<dbReference type="PANTHER" id="PTHR10926:SF0">
    <property type="entry name" value="CDC50, ISOFORM A"/>
    <property type="match status" value="1"/>
</dbReference>
<evidence type="ECO:0000256" key="6">
    <source>
        <dbReference type="SAM" id="Phobius"/>
    </source>
</evidence>
<feature type="transmembrane region" description="Helical" evidence="6">
    <location>
        <begin position="47"/>
        <end position="74"/>
    </location>
</feature>
<evidence type="ECO:0000256" key="4">
    <source>
        <dbReference type="ARBA" id="ARBA00022989"/>
    </source>
</evidence>
<dbReference type="PANTHER" id="PTHR10926">
    <property type="entry name" value="CELL CYCLE CONTROL PROTEIN 50"/>
    <property type="match status" value="1"/>
</dbReference>
<evidence type="ECO:0000256" key="3">
    <source>
        <dbReference type="ARBA" id="ARBA00022692"/>
    </source>
</evidence>
<evidence type="ECO:0000313" key="7">
    <source>
        <dbReference type="EMBL" id="GMS94065.1"/>
    </source>
</evidence>
<evidence type="ECO:0000256" key="1">
    <source>
        <dbReference type="ARBA" id="ARBA00004141"/>
    </source>
</evidence>
<protein>
    <recommendedName>
        <fullName evidence="9">Cell cycle control protein 50A</fullName>
    </recommendedName>
</protein>
<accession>A0AAV5TIC7</accession>
<feature type="non-terminal residue" evidence="7">
    <location>
        <position position="1"/>
    </location>
</feature>
<keyword evidence="4 6" id="KW-1133">Transmembrane helix</keyword>
<proteinExistence type="inferred from homology"/>
<sequence>LLVSFSFTRVTMSFTASISTGTAVDIDKPAPKTSRFYQQKLPAWKPLYGATTVLPIVFTIGIACIGIGVALVLASSGVQEHFFKYDKLCADQGPNCLIHFTIDSAFSGDVFFYYYLQNYHQNTRQYIKSRNDEQLLGNLQKTSGCDPYDREGDLPIVPCGAIANSIFNDTYEITWSGNPVPLTTDGILWDVGRFANPSGDDGGDLCSRFKDTAKPPAWPRHVCEIENGLENVDLNVWMRTAALPNFRKPWRKLNRSSDPAFADGLPAGEYQVTITNQYEVAKFDGDKGFVISTTSWAGGKNNFLGVAYLVVGGVIVLIGIILIGMHARFGHSMAELADIGE</sequence>
<feature type="transmembrane region" description="Helical" evidence="6">
    <location>
        <begin position="303"/>
        <end position="323"/>
    </location>
</feature>
<reference evidence="7" key="1">
    <citation type="submission" date="2023-10" db="EMBL/GenBank/DDBJ databases">
        <title>Genome assembly of Pristionchus species.</title>
        <authorList>
            <person name="Yoshida K."/>
            <person name="Sommer R.J."/>
        </authorList>
    </citation>
    <scope>NUCLEOTIDE SEQUENCE</scope>
    <source>
        <strain evidence="7">RS0144</strain>
    </source>
</reference>
<keyword evidence="3 6" id="KW-0812">Transmembrane</keyword>
<keyword evidence="5 6" id="KW-0472">Membrane</keyword>
<keyword evidence="8" id="KW-1185">Reference proteome</keyword>
<comment type="similarity">
    <text evidence="2">Belongs to the CDC50/LEM3 family.</text>
</comment>
<evidence type="ECO:0000313" key="8">
    <source>
        <dbReference type="Proteomes" id="UP001432027"/>
    </source>
</evidence>
<evidence type="ECO:0008006" key="9">
    <source>
        <dbReference type="Google" id="ProtNLM"/>
    </source>
</evidence>
<comment type="subcellular location">
    <subcellularLocation>
        <location evidence="1">Membrane</location>
        <topology evidence="1">Multi-pass membrane protein</topology>
    </subcellularLocation>
</comment>
<organism evidence="7 8">
    <name type="scientific">Pristionchus entomophagus</name>
    <dbReference type="NCBI Taxonomy" id="358040"/>
    <lineage>
        <taxon>Eukaryota</taxon>
        <taxon>Metazoa</taxon>
        <taxon>Ecdysozoa</taxon>
        <taxon>Nematoda</taxon>
        <taxon>Chromadorea</taxon>
        <taxon>Rhabditida</taxon>
        <taxon>Rhabditina</taxon>
        <taxon>Diplogasteromorpha</taxon>
        <taxon>Diplogasteroidea</taxon>
        <taxon>Neodiplogasteridae</taxon>
        <taxon>Pristionchus</taxon>
    </lineage>
</organism>
<dbReference type="Proteomes" id="UP001432027">
    <property type="component" value="Unassembled WGS sequence"/>
</dbReference>